<sequence>MEEMSANLLEAEPSFIPHSALCATDLDRVATEVVRDAIALFEKARSIRLEWDQKYNPTEPILSNLEDCVELFIQSQQIRFPSDLFEESDEHYYPENRESATRGSNAERGGTLVAEVESGKLADAIAELPEAQVLEQAISLAHSEDIDTWIEIVATALTQPMGLSELVEKLDLSVVQVWIALMFGEFHLERTGDFYEGSIVVSPSKDPPQAL</sequence>
<proteinExistence type="predicted"/>
<keyword evidence="2" id="KW-1185">Reference proteome</keyword>
<dbReference type="Proteomes" id="UP000217895">
    <property type="component" value="Chromosome"/>
</dbReference>
<organism evidence="1 2">
    <name type="scientific">Leptolyngbya boryana NIES-2135</name>
    <dbReference type="NCBI Taxonomy" id="1973484"/>
    <lineage>
        <taxon>Bacteria</taxon>
        <taxon>Bacillati</taxon>
        <taxon>Cyanobacteriota</taxon>
        <taxon>Cyanophyceae</taxon>
        <taxon>Leptolyngbyales</taxon>
        <taxon>Leptolyngbyaceae</taxon>
        <taxon>Leptolyngbya group</taxon>
        <taxon>Leptolyngbya</taxon>
    </lineage>
</organism>
<protein>
    <submittedName>
        <fullName evidence="1">Uncharacterized protein</fullName>
    </submittedName>
</protein>
<dbReference type="AlphaFoldDB" id="A0A1Z4JGG1"/>
<evidence type="ECO:0000313" key="1">
    <source>
        <dbReference type="EMBL" id="BAY55852.1"/>
    </source>
</evidence>
<gene>
    <name evidence="1" type="ORF">NIES2135_26770</name>
</gene>
<reference evidence="1 2" key="1">
    <citation type="submission" date="2017-06" db="EMBL/GenBank/DDBJ databases">
        <title>Genome sequencing of cyanobaciteial culture collection at National Institute for Environmental Studies (NIES).</title>
        <authorList>
            <person name="Hirose Y."/>
            <person name="Shimura Y."/>
            <person name="Fujisawa T."/>
            <person name="Nakamura Y."/>
            <person name="Kawachi M."/>
        </authorList>
    </citation>
    <scope>NUCLEOTIDE SEQUENCE [LARGE SCALE GENOMIC DNA]</scope>
    <source>
        <strain evidence="1 2">NIES-2135</strain>
    </source>
</reference>
<accession>A0A1Z4JGG1</accession>
<dbReference type="EMBL" id="AP018203">
    <property type="protein sequence ID" value="BAY55852.1"/>
    <property type="molecule type" value="Genomic_DNA"/>
</dbReference>
<name>A0A1Z4JGG1_LEPBY</name>
<evidence type="ECO:0000313" key="2">
    <source>
        <dbReference type="Proteomes" id="UP000217895"/>
    </source>
</evidence>